<dbReference type="RefSeq" id="WP_188821390.1">
    <property type="nucleotide sequence ID" value="NZ_BMLK01000017.1"/>
</dbReference>
<evidence type="ECO:0000313" key="1">
    <source>
        <dbReference type="EMBL" id="GGN56175.1"/>
    </source>
</evidence>
<comment type="caution">
    <text evidence="1">The sequence shown here is derived from an EMBL/GenBank/DDBJ whole genome shotgun (WGS) entry which is preliminary data.</text>
</comment>
<accession>A0ABQ2JU96</accession>
<evidence type="ECO:0008006" key="3">
    <source>
        <dbReference type="Google" id="ProtNLM"/>
    </source>
</evidence>
<keyword evidence="2" id="KW-1185">Reference proteome</keyword>
<dbReference type="Gene3D" id="3.40.1440.10">
    <property type="entry name" value="GIY-YIG endonuclease"/>
    <property type="match status" value="1"/>
</dbReference>
<organism evidence="1 2">
    <name type="scientific">Novosphingobium indicum</name>
    <dbReference type="NCBI Taxonomy" id="462949"/>
    <lineage>
        <taxon>Bacteria</taxon>
        <taxon>Pseudomonadati</taxon>
        <taxon>Pseudomonadota</taxon>
        <taxon>Alphaproteobacteria</taxon>
        <taxon>Sphingomonadales</taxon>
        <taxon>Sphingomonadaceae</taxon>
        <taxon>Novosphingobium</taxon>
    </lineage>
</organism>
<dbReference type="Proteomes" id="UP000605099">
    <property type="component" value="Unassembled WGS sequence"/>
</dbReference>
<proteinExistence type="predicted"/>
<sequence>MTDKQKRKAALADYRERKVESGIFALRCRTDDGVWVGRAQDLSKVSNRLFFTLRQDAHPHPSLQAAWNTHGADSIAFEVLEVLDPEELGLGLEREMKGRHADWVERLGAVRI</sequence>
<dbReference type="CDD" id="cd10451">
    <property type="entry name" value="GIY-YIG_LuxR_like"/>
    <property type="match status" value="1"/>
</dbReference>
<name>A0ABQ2JU96_9SPHN</name>
<dbReference type="InterPro" id="IPR035901">
    <property type="entry name" value="GIY-YIG_endonuc_sf"/>
</dbReference>
<dbReference type="EMBL" id="BMLK01000017">
    <property type="protein sequence ID" value="GGN56175.1"/>
    <property type="molecule type" value="Genomic_DNA"/>
</dbReference>
<protein>
    <recommendedName>
        <fullName evidence="3">GIY-YIG nuclease family protein</fullName>
    </recommendedName>
</protein>
<gene>
    <name evidence="1" type="ORF">GCM10011349_33610</name>
</gene>
<evidence type="ECO:0000313" key="2">
    <source>
        <dbReference type="Proteomes" id="UP000605099"/>
    </source>
</evidence>
<dbReference type="SUPFAM" id="SSF82771">
    <property type="entry name" value="GIY-YIG endonuclease"/>
    <property type="match status" value="1"/>
</dbReference>
<reference evidence="2" key="1">
    <citation type="journal article" date="2019" name="Int. J. Syst. Evol. Microbiol.">
        <title>The Global Catalogue of Microorganisms (GCM) 10K type strain sequencing project: providing services to taxonomists for standard genome sequencing and annotation.</title>
        <authorList>
            <consortium name="The Broad Institute Genomics Platform"/>
            <consortium name="The Broad Institute Genome Sequencing Center for Infectious Disease"/>
            <person name="Wu L."/>
            <person name="Ma J."/>
        </authorList>
    </citation>
    <scope>NUCLEOTIDE SEQUENCE [LARGE SCALE GENOMIC DNA]</scope>
    <source>
        <strain evidence="2">CGMCC 1.6784</strain>
    </source>
</reference>